<dbReference type="GO" id="GO:0009398">
    <property type="term" value="P:FMN biosynthetic process"/>
    <property type="evidence" value="ECO:0007669"/>
    <property type="project" value="UniProtKB-UniRule"/>
</dbReference>
<keyword evidence="4 14" id="KW-0288">FMN</keyword>
<evidence type="ECO:0000256" key="6">
    <source>
        <dbReference type="ARBA" id="ARBA00022695"/>
    </source>
</evidence>
<dbReference type="Pfam" id="PF01687">
    <property type="entry name" value="Flavokinase"/>
    <property type="match status" value="1"/>
</dbReference>
<dbReference type="Gene3D" id="2.40.30.30">
    <property type="entry name" value="Riboflavin kinase-like"/>
    <property type="match status" value="1"/>
</dbReference>
<evidence type="ECO:0000313" key="17">
    <source>
        <dbReference type="Proteomes" id="UP000018466"/>
    </source>
</evidence>
<evidence type="ECO:0000256" key="7">
    <source>
        <dbReference type="ARBA" id="ARBA00022741"/>
    </source>
</evidence>
<keyword evidence="3 14" id="KW-0285">Flavoprotein</keyword>
<dbReference type="InterPro" id="IPR023468">
    <property type="entry name" value="Riboflavin_kinase"/>
</dbReference>
<comment type="catalytic activity">
    <reaction evidence="12 14">
        <text>riboflavin + ATP = FMN + ADP + H(+)</text>
        <dbReference type="Rhea" id="RHEA:14357"/>
        <dbReference type="ChEBI" id="CHEBI:15378"/>
        <dbReference type="ChEBI" id="CHEBI:30616"/>
        <dbReference type="ChEBI" id="CHEBI:57986"/>
        <dbReference type="ChEBI" id="CHEBI:58210"/>
        <dbReference type="ChEBI" id="CHEBI:456216"/>
        <dbReference type="EC" id="2.7.1.26"/>
    </reaction>
</comment>
<comment type="pathway">
    <text evidence="2 14">Cofactor biosynthesis; FMN biosynthesis; FMN from riboflavin (ATP route): step 1/1.</text>
</comment>
<dbReference type="Gene3D" id="3.40.50.620">
    <property type="entry name" value="HUPs"/>
    <property type="match status" value="1"/>
</dbReference>
<evidence type="ECO:0000256" key="2">
    <source>
        <dbReference type="ARBA" id="ARBA00005201"/>
    </source>
</evidence>
<organism evidence="16 17">
    <name type="scientific">Stomatobaculum longum</name>
    <dbReference type="NCBI Taxonomy" id="796942"/>
    <lineage>
        <taxon>Bacteria</taxon>
        <taxon>Bacillati</taxon>
        <taxon>Bacillota</taxon>
        <taxon>Clostridia</taxon>
        <taxon>Lachnospirales</taxon>
        <taxon>Lachnospiraceae</taxon>
        <taxon>Stomatobaculum</taxon>
    </lineage>
</organism>
<keyword evidence="9 14" id="KW-0274">FAD</keyword>
<dbReference type="InterPro" id="IPR014729">
    <property type="entry name" value="Rossmann-like_a/b/a_fold"/>
</dbReference>
<dbReference type="EC" id="2.7.7.2" evidence="14"/>
<evidence type="ECO:0000256" key="8">
    <source>
        <dbReference type="ARBA" id="ARBA00022777"/>
    </source>
</evidence>
<keyword evidence="17" id="KW-1185">Reference proteome</keyword>
<evidence type="ECO:0000256" key="11">
    <source>
        <dbReference type="ARBA" id="ARBA00023268"/>
    </source>
</evidence>
<evidence type="ECO:0000256" key="4">
    <source>
        <dbReference type="ARBA" id="ARBA00022643"/>
    </source>
</evidence>
<protein>
    <recommendedName>
        <fullName evidence="14">Riboflavin biosynthesis protein</fullName>
    </recommendedName>
    <domain>
        <recommendedName>
            <fullName evidence="14">Riboflavin kinase</fullName>
            <ecNumber evidence="14">2.7.1.26</ecNumber>
        </recommendedName>
        <alternativeName>
            <fullName evidence="14">Flavokinase</fullName>
        </alternativeName>
    </domain>
    <domain>
        <recommendedName>
            <fullName evidence="14">FMN adenylyltransferase</fullName>
            <ecNumber evidence="14">2.7.7.2</ecNumber>
        </recommendedName>
        <alternativeName>
            <fullName evidence="14">FAD pyrophosphorylase</fullName>
        </alternativeName>
        <alternativeName>
            <fullName evidence="14">FAD synthase</fullName>
        </alternativeName>
    </domain>
</protein>
<evidence type="ECO:0000256" key="3">
    <source>
        <dbReference type="ARBA" id="ARBA00022630"/>
    </source>
</evidence>
<proteinExistence type="inferred from homology"/>
<dbReference type="CDD" id="cd02064">
    <property type="entry name" value="FAD_synthetase_N"/>
    <property type="match status" value="1"/>
</dbReference>
<dbReference type="SUPFAM" id="SSF82114">
    <property type="entry name" value="Riboflavin kinase-like"/>
    <property type="match status" value="1"/>
</dbReference>
<name>A0AA37DH17_9FIRM</name>
<gene>
    <name evidence="16" type="ORF">HMPREF9623_00244</name>
</gene>
<comment type="similarity">
    <text evidence="14">Belongs to the ribF family.</text>
</comment>
<evidence type="ECO:0000256" key="13">
    <source>
        <dbReference type="ARBA" id="ARBA00049494"/>
    </source>
</evidence>
<dbReference type="SMART" id="SM00904">
    <property type="entry name" value="Flavokinase"/>
    <property type="match status" value="1"/>
</dbReference>
<reference evidence="16 17" key="1">
    <citation type="submission" date="2011-10" db="EMBL/GenBank/DDBJ databases">
        <title>The Genome Sequence of Lachnospiraceae bacterium ACC2.</title>
        <authorList>
            <consortium name="The Broad Institute Genome Sequencing Platform"/>
            <person name="Earl A."/>
            <person name="Ward D."/>
            <person name="Feldgarden M."/>
            <person name="Gevers D."/>
            <person name="Sizova M."/>
            <person name="Hazen A."/>
            <person name="Epstein S."/>
            <person name="Young S.K."/>
            <person name="Zeng Q."/>
            <person name="Gargeya S."/>
            <person name="Fitzgerald M."/>
            <person name="Haas B."/>
            <person name="Abouelleil A."/>
            <person name="Alvarado L."/>
            <person name="Arachchi H.M."/>
            <person name="Berlin A."/>
            <person name="Brown A."/>
            <person name="Chapman S.B."/>
            <person name="Chen Z."/>
            <person name="Dunbar C."/>
            <person name="Freedman E."/>
            <person name="Gearin G."/>
            <person name="Goldberg J."/>
            <person name="Griggs A."/>
            <person name="Gujja S."/>
            <person name="Heiman D."/>
            <person name="Howarth C."/>
            <person name="Larson L."/>
            <person name="Lui A."/>
            <person name="MacDonald P.J.P."/>
            <person name="Montmayeur A."/>
            <person name="Murphy C."/>
            <person name="Neiman D."/>
            <person name="Pearson M."/>
            <person name="Priest M."/>
            <person name="Roberts A."/>
            <person name="Saif S."/>
            <person name="Shea T."/>
            <person name="Shenoy N."/>
            <person name="Sisk P."/>
            <person name="Stolte C."/>
            <person name="Sykes S."/>
            <person name="Wortman J."/>
            <person name="Nusbaum C."/>
            <person name="Birren B."/>
        </authorList>
    </citation>
    <scope>NUCLEOTIDE SEQUENCE [LARGE SCALE GENOMIC DNA]</scope>
    <source>
        <strain evidence="16 17">ACC2</strain>
    </source>
</reference>
<dbReference type="Pfam" id="PF06574">
    <property type="entry name" value="FAD_syn"/>
    <property type="match status" value="1"/>
</dbReference>
<dbReference type="AlphaFoldDB" id="A0AA37DH17"/>
<dbReference type="GO" id="GO:0008531">
    <property type="term" value="F:riboflavin kinase activity"/>
    <property type="evidence" value="ECO:0007669"/>
    <property type="project" value="UniProtKB-UniRule"/>
</dbReference>
<dbReference type="GO" id="GO:0006747">
    <property type="term" value="P:FAD biosynthetic process"/>
    <property type="evidence" value="ECO:0007669"/>
    <property type="project" value="UniProtKB-UniRule"/>
</dbReference>
<evidence type="ECO:0000259" key="15">
    <source>
        <dbReference type="SMART" id="SM00904"/>
    </source>
</evidence>
<dbReference type="InterPro" id="IPR002606">
    <property type="entry name" value="Riboflavin_kinase_bac"/>
</dbReference>
<evidence type="ECO:0000313" key="16">
    <source>
        <dbReference type="EMBL" id="EHO18060.1"/>
    </source>
</evidence>
<dbReference type="NCBIfam" id="NF004162">
    <property type="entry name" value="PRK05627.1-5"/>
    <property type="match status" value="1"/>
</dbReference>
<keyword evidence="11" id="KW-0511">Multifunctional enzyme</keyword>
<dbReference type="GO" id="GO:0009231">
    <property type="term" value="P:riboflavin biosynthetic process"/>
    <property type="evidence" value="ECO:0007669"/>
    <property type="project" value="InterPro"/>
</dbReference>
<keyword evidence="6 14" id="KW-0548">Nucleotidyltransferase</keyword>
<dbReference type="EC" id="2.7.1.26" evidence="14"/>
<dbReference type="InterPro" id="IPR015865">
    <property type="entry name" value="Riboflavin_kinase_bac/euk"/>
</dbReference>
<feature type="domain" description="Riboflavin kinase" evidence="15">
    <location>
        <begin position="181"/>
        <end position="307"/>
    </location>
</feature>
<evidence type="ECO:0000256" key="5">
    <source>
        <dbReference type="ARBA" id="ARBA00022679"/>
    </source>
</evidence>
<evidence type="ECO:0000256" key="10">
    <source>
        <dbReference type="ARBA" id="ARBA00022840"/>
    </source>
</evidence>
<evidence type="ECO:0000256" key="9">
    <source>
        <dbReference type="ARBA" id="ARBA00022827"/>
    </source>
</evidence>
<evidence type="ECO:0000256" key="12">
    <source>
        <dbReference type="ARBA" id="ARBA00047880"/>
    </source>
</evidence>
<comment type="catalytic activity">
    <reaction evidence="13 14">
        <text>FMN + ATP + H(+) = FAD + diphosphate</text>
        <dbReference type="Rhea" id="RHEA:17237"/>
        <dbReference type="ChEBI" id="CHEBI:15378"/>
        <dbReference type="ChEBI" id="CHEBI:30616"/>
        <dbReference type="ChEBI" id="CHEBI:33019"/>
        <dbReference type="ChEBI" id="CHEBI:57692"/>
        <dbReference type="ChEBI" id="CHEBI:58210"/>
        <dbReference type="EC" id="2.7.7.2"/>
    </reaction>
</comment>
<dbReference type="RefSeq" id="WP_009532079.1">
    <property type="nucleotide sequence ID" value="NZ_JH590861.1"/>
</dbReference>
<keyword evidence="10 14" id="KW-0067">ATP-binding</keyword>
<dbReference type="GO" id="GO:0005524">
    <property type="term" value="F:ATP binding"/>
    <property type="evidence" value="ECO:0007669"/>
    <property type="project" value="UniProtKB-UniRule"/>
</dbReference>
<keyword evidence="8 14" id="KW-0418">Kinase</keyword>
<evidence type="ECO:0000256" key="14">
    <source>
        <dbReference type="PIRNR" id="PIRNR004491"/>
    </source>
</evidence>
<evidence type="ECO:0000256" key="1">
    <source>
        <dbReference type="ARBA" id="ARBA00004726"/>
    </source>
</evidence>
<dbReference type="InterPro" id="IPR023465">
    <property type="entry name" value="Riboflavin_kinase_dom_sf"/>
</dbReference>
<dbReference type="PANTHER" id="PTHR22749">
    <property type="entry name" value="RIBOFLAVIN KINASE/FMN ADENYLYLTRANSFERASE"/>
    <property type="match status" value="1"/>
</dbReference>
<keyword evidence="5 14" id="KW-0808">Transferase</keyword>
<dbReference type="GeneID" id="86940040"/>
<dbReference type="SUPFAM" id="SSF52374">
    <property type="entry name" value="Nucleotidylyl transferase"/>
    <property type="match status" value="1"/>
</dbReference>
<accession>A0AA37DH17</accession>
<dbReference type="InterPro" id="IPR015864">
    <property type="entry name" value="FAD_synthase"/>
</dbReference>
<comment type="pathway">
    <text evidence="1 14">Cofactor biosynthesis; FAD biosynthesis; FAD from FMN: step 1/1.</text>
</comment>
<dbReference type="NCBIfam" id="TIGR00083">
    <property type="entry name" value="ribF"/>
    <property type="match status" value="1"/>
</dbReference>
<dbReference type="PANTHER" id="PTHR22749:SF6">
    <property type="entry name" value="RIBOFLAVIN KINASE"/>
    <property type="match status" value="1"/>
</dbReference>
<sequence length="307" mass="34064">MKDWINQKTFHLPEDTVVAVGKFDGEHRGHQKIIATMLTVAREQGLKTAIFTFGTPPAAVVSGQRRPQILTNEERRERLHQAGIDYIVEYPFDAEIAAMDGEDFVREILLGAMRMRAIVGGEDLRFGKAGAVNAAKLKSLGERLHFSVYIIQKETEAGEEISSSLIHEALAAGDMAKANTLLGMPYTAEGVVQHGNGIGNRILGFPTINLLLPAGKLLPRRGVYQTETVLPDGRTFRSITNVGTNPSVEQDHLSHRLRLESFLLDFSGDLYGVRVRLRFLRFIRPEKKFASLTALKQQIMADLSSID</sequence>
<dbReference type="EMBL" id="AGEL01000003">
    <property type="protein sequence ID" value="EHO18060.1"/>
    <property type="molecule type" value="Genomic_DNA"/>
</dbReference>
<dbReference type="PIRSF" id="PIRSF004491">
    <property type="entry name" value="FAD_Synth"/>
    <property type="match status" value="1"/>
</dbReference>
<dbReference type="GO" id="GO:0003919">
    <property type="term" value="F:FMN adenylyltransferase activity"/>
    <property type="evidence" value="ECO:0007669"/>
    <property type="project" value="UniProtKB-UniRule"/>
</dbReference>
<keyword evidence="7 14" id="KW-0547">Nucleotide-binding</keyword>
<comment type="caution">
    <text evidence="16">The sequence shown here is derived from an EMBL/GenBank/DDBJ whole genome shotgun (WGS) entry which is preliminary data.</text>
</comment>
<dbReference type="Proteomes" id="UP000018466">
    <property type="component" value="Unassembled WGS sequence"/>
</dbReference>